<evidence type="ECO:0000256" key="4">
    <source>
        <dbReference type="ARBA" id="ARBA00022989"/>
    </source>
</evidence>
<keyword evidence="8" id="KW-1185">Reference proteome</keyword>
<keyword evidence="4 6" id="KW-1133">Transmembrane helix</keyword>
<dbReference type="InterPro" id="IPR005171">
    <property type="entry name" value="Cyt_c_oxidase_su4_prok"/>
</dbReference>
<evidence type="ECO:0000256" key="3">
    <source>
        <dbReference type="ARBA" id="ARBA00022692"/>
    </source>
</evidence>
<dbReference type="EMBL" id="BMEX01000009">
    <property type="protein sequence ID" value="GGA50833.1"/>
    <property type="molecule type" value="Genomic_DNA"/>
</dbReference>
<gene>
    <name evidence="7" type="ORF">GCM10007416_25020</name>
</gene>
<proteinExistence type="predicted"/>
<accession>A0ABQ1GUY7</accession>
<feature type="transmembrane region" description="Helical" evidence="6">
    <location>
        <begin position="21"/>
        <end position="43"/>
    </location>
</feature>
<feature type="transmembrane region" description="Helical" evidence="6">
    <location>
        <begin position="49"/>
        <end position="68"/>
    </location>
</feature>
<evidence type="ECO:0000256" key="6">
    <source>
        <dbReference type="SAM" id="Phobius"/>
    </source>
</evidence>
<keyword evidence="5 6" id="KW-0472">Membrane</keyword>
<evidence type="ECO:0000256" key="5">
    <source>
        <dbReference type="ARBA" id="ARBA00023136"/>
    </source>
</evidence>
<dbReference type="RefSeq" id="WP_188432858.1">
    <property type="nucleotide sequence ID" value="NZ_BMEX01000009.1"/>
</dbReference>
<comment type="caution">
    <text evidence="7">The sequence shown here is derived from an EMBL/GenBank/DDBJ whole genome shotgun (WGS) entry which is preliminary data.</text>
</comment>
<keyword evidence="2" id="KW-1003">Cell membrane</keyword>
<evidence type="ECO:0000313" key="8">
    <source>
        <dbReference type="Proteomes" id="UP000617979"/>
    </source>
</evidence>
<organism evidence="7 8">
    <name type="scientific">Kroppenstedtia guangzhouensis</name>
    <dbReference type="NCBI Taxonomy" id="1274356"/>
    <lineage>
        <taxon>Bacteria</taxon>
        <taxon>Bacillati</taxon>
        <taxon>Bacillota</taxon>
        <taxon>Bacilli</taxon>
        <taxon>Bacillales</taxon>
        <taxon>Thermoactinomycetaceae</taxon>
        <taxon>Kroppenstedtia</taxon>
    </lineage>
</organism>
<sequence>MEAKAQQSQPRTEKQAGGFKYVVSFGLMLVLTGLAFAAVVMNIVPQQWIIPMILGLATVQVFMQLFSFMHLHLKKEATIVSFMFSGIFFGLVCAVGVAFLS</sequence>
<evidence type="ECO:0008006" key="9">
    <source>
        <dbReference type="Google" id="ProtNLM"/>
    </source>
</evidence>
<dbReference type="Proteomes" id="UP000617979">
    <property type="component" value="Unassembled WGS sequence"/>
</dbReference>
<evidence type="ECO:0000256" key="2">
    <source>
        <dbReference type="ARBA" id="ARBA00022475"/>
    </source>
</evidence>
<keyword evidence="3 6" id="KW-0812">Transmembrane</keyword>
<comment type="subcellular location">
    <subcellularLocation>
        <location evidence="1">Cell membrane</location>
        <topology evidence="1">Multi-pass membrane protein</topology>
    </subcellularLocation>
</comment>
<dbReference type="Pfam" id="PF03626">
    <property type="entry name" value="COX4_pro"/>
    <property type="match status" value="1"/>
</dbReference>
<name>A0ABQ1GUY7_9BACL</name>
<reference evidence="8" key="1">
    <citation type="journal article" date="2019" name="Int. J. Syst. Evol. Microbiol.">
        <title>The Global Catalogue of Microorganisms (GCM) 10K type strain sequencing project: providing services to taxonomists for standard genome sequencing and annotation.</title>
        <authorList>
            <consortium name="The Broad Institute Genomics Platform"/>
            <consortium name="The Broad Institute Genome Sequencing Center for Infectious Disease"/>
            <person name="Wu L."/>
            <person name="Ma J."/>
        </authorList>
    </citation>
    <scope>NUCLEOTIDE SEQUENCE [LARGE SCALE GENOMIC DNA]</scope>
    <source>
        <strain evidence="8">CGMCC 1.12404</strain>
    </source>
</reference>
<evidence type="ECO:0000256" key="1">
    <source>
        <dbReference type="ARBA" id="ARBA00004651"/>
    </source>
</evidence>
<evidence type="ECO:0000313" key="7">
    <source>
        <dbReference type="EMBL" id="GGA50833.1"/>
    </source>
</evidence>
<protein>
    <recommendedName>
        <fullName evidence="9">Cytochrome c oxidase subunit 4</fullName>
    </recommendedName>
</protein>
<feature type="transmembrane region" description="Helical" evidence="6">
    <location>
        <begin position="80"/>
        <end position="100"/>
    </location>
</feature>